<name>A0A3S5BTS4_9PLAT</name>
<dbReference type="AlphaFoldDB" id="A0A3S5BTS4"/>
<proteinExistence type="predicted"/>
<keyword evidence="2" id="KW-1185">Reference proteome</keyword>
<gene>
    <name evidence="1" type="ORF">PXEA_LOCUS11480</name>
</gene>
<reference evidence="1" key="1">
    <citation type="submission" date="2018-11" db="EMBL/GenBank/DDBJ databases">
        <authorList>
            <consortium name="Pathogen Informatics"/>
        </authorList>
    </citation>
    <scope>NUCLEOTIDE SEQUENCE</scope>
</reference>
<accession>A0A3S5BTS4</accession>
<protein>
    <submittedName>
        <fullName evidence="1">Uncharacterized protein</fullName>
    </submittedName>
</protein>
<organism evidence="1 2">
    <name type="scientific">Protopolystoma xenopodis</name>
    <dbReference type="NCBI Taxonomy" id="117903"/>
    <lineage>
        <taxon>Eukaryota</taxon>
        <taxon>Metazoa</taxon>
        <taxon>Spiralia</taxon>
        <taxon>Lophotrochozoa</taxon>
        <taxon>Platyhelminthes</taxon>
        <taxon>Monogenea</taxon>
        <taxon>Polyopisthocotylea</taxon>
        <taxon>Polystomatidea</taxon>
        <taxon>Polystomatidae</taxon>
        <taxon>Protopolystoma</taxon>
    </lineage>
</organism>
<sequence>MMSMYRLRGQPTCATIGGWVILLTRSRSGGGIRETGMAGLSSAEGGPCRGDSTFWHKCSLKWRPKYSGVSRGDGSS</sequence>
<dbReference type="Proteomes" id="UP000784294">
    <property type="component" value="Unassembled WGS sequence"/>
</dbReference>
<evidence type="ECO:0000313" key="2">
    <source>
        <dbReference type="Proteomes" id="UP000784294"/>
    </source>
</evidence>
<comment type="caution">
    <text evidence="1">The sequence shown here is derived from an EMBL/GenBank/DDBJ whole genome shotgun (WGS) entry which is preliminary data.</text>
</comment>
<dbReference type="EMBL" id="CAAALY010035365">
    <property type="protein sequence ID" value="VEL18040.1"/>
    <property type="molecule type" value="Genomic_DNA"/>
</dbReference>
<evidence type="ECO:0000313" key="1">
    <source>
        <dbReference type="EMBL" id="VEL18040.1"/>
    </source>
</evidence>